<name>A0A561T6C0_9ACTN</name>
<dbReference type="Proteomes" id="UP000317940">
    <property type="component" value="Unassembled WGS sequence"/>
</dbReference>
<dbReference type="EMBL" id="VIWT01000004">
    <property type="protein sequence ID" value="TWF82656.1"/>
    <property type="molecule type" value="Genomic_DNA"/>
</dbReference>
<dbReference type="RefSeq" id="WP_145909945.1">
    <property type="nucleotide sequence ID" value="NZ_BAAAMZ010000017.1"/>
</dbReference>
<keyword evidence="2" id="KW-1185">Reference proteome</keyword>
<evidence type="ECO:0000313" key="2">
    <source>
        <dbReference type="Proteomes" id="UP000317940"/>
    </source>
</evidence>
<organism evidence="1 2">
    <name type="scientific">Kitasatospora viridis</name>
    <dbReference type="NCBI Taxonomy" id="281105"/>
    <lineage>
        <taxon>Bacteria</taxon>
        <taxon>Bacillati</taxon>
        <taxon>Actinomycetota</taxon>
        <taxon>Actinomycetes</taxon>
        <taxon>Kitasatosporales</taxon>
        <taxon>Streptomycetaceae</taxon>
        <taxon>Kitasatospora</taxon>
    </lineage>
</organism>
<evidence type="ECO:0008006" key="3">
    <source>
        <dbReference type="Google" id="ProtNLM"/>
    </source>
</evidence>
<reference evidence="1 2" key="1">
    <citation type="submission" date="2019-06" db="EMBL/GenBank/DDBJ databases">
        <title>Sequencing the genomes of 1000 actinobacteria strains.</title>
        <authorList>
            <person name="Klenk H.-P."/>
        </authorList>
    </citation>
    <scope>NUCLEOTIDE SEQUENCE [LARGE SCALE GENOMIC DNA]</scope>
    <source>
        <strain evidence="1 2">DSM 44826</strain>
    </source>
</reference>
<protein>
    <recommendedName>
        <fullName evidence="3">SUKH superfamily protein</fullName>
    </recommendedName>
</protein>
<sequence length="156" mass="17173">MEHLTGQLTVRGLALPAQLASLLAEGRWRHPGAATLAKVIPWFKDPLDFLTSTREMEFECGSMDMFADGPSFAFFRQARGSSTGGAPVELPWLDVEQAVYIAVNSRPGDDVALALDYRTDPLDPRVIGSDFWTDPRLCEWRTVAPAFSVFVADLGL</sequence>
<comment type="caution">
    <text evidence="1">The sequence shown here is derived from an EMBL/GenBank/DDBJ whole genome shotgun (WGS) entry which is preliminary data.</text>
</comment>
<accession>A0A561T6C0</accession>
<dbReference type="AlphaFoldDB" id="A0A561T6C0"/>
<dbReference type="OrthoDB" id="3482692at2"/>
<proteinExistence type="predicted"/>
<gene>
    <name evidence="1" type="ORF">FHX73_14138</name>
</gene>
<evidence type="ECO:0000313" key="1">
    <source>
        <dbReference type="EMBL" id="TWF82656.1"/>
    </source>
</evidence>